<organism evidence="4 5">
    <name type="scientific">Phocicoccus schoeneichii</name>
    <dbReference type="NCBI Taxonomy" id="1812261"/>
    <lineage>
        <taxon>Bacteria</taxon>
        <taxon>Bacillati</taxon>
        <taxon>Bacillota</taxon>
        <taxon>Bacilli</taxon>
        <taxon>Bacillales</taxon>
        <taxon>Salinicoccaceae</taxon>
        <taxon>Phocicoccus</taxon>
    </lineage>
</organism>
<gene>
    <name evidence="4" type="ORF">JEOSCH030_01537</name>
</gene>
<keyword evidence="2" id="KW-1133">Transmembrane helix</keyword>
<proteinExistence type="predicted"/>
<dbReference type="PANTHER" id="PTHR41259:SF1">
    <property type="entry name" value="DOUBLE-STRAND BREAK REPAIR RAD50 ATPASE, PUTATIVE-RELATED"/>
    <property type="match status" value="1"/>
</dbReference>
<sequence length="978" mass="115528">MRILSIHIYGYGKIIEQKFDLDHDFIQIFGENEAGKSTMMSFIHSVLFGFPKRSEGEPRREPRLGNAYGGRIKVQFKDETAPIEIERIKGNRAIGDVVVYMPDGTTRGEEWLTKKLNYIDKSTFRSIFSFDVLGLQDINKNLTEKDLQDYLLRAGALGSNKYEDMLNAINKELDRIYKKNGIKPELNQEIDAIQEINEKIAQVKEYEDEYNSLVEEQYKIIESINVKKHGVYTLNQALEEKMKDILYHSEIKEWKELQSKLDIEPIEFPEKGIERYEALKNHLINGKKDVELREEKLQALIREERQLELPEEEDLKILESIVKQEPDIKHKRLEIERLQVEVHKNEEQIHTLMNDIGWQEEHTDVDDSNIVRENVQSLLSKYDETNLLNQFYSKEIDHLKTTMRELEEEISTLENTQLSDSQMRAKKEIMDLEFELKEKERMYTLIERDYEREKIERNKRNKFQSTLIISISAVLIIVGILYFILSNEYIFGSIFLGIGLLSLLLLKLGKKEETDSLKTDYENEVIALKDKINDIANTHDIDFDFFDAKDRNAELKNLISKRISNSVKLEDLEETLAISDSSIDQLNMDLSRVKEKLMVSEEIENSQINGVIYTIRDIKQLRRMVDKDKEKIDHLNREIDSFSSDTKEKIKHLDIDFHINSIFYEANLMLDKMRKTRDTYMNLREQINLFENEVGVINNRNFVSEQEMNKLFDFVDANDEDEFYYYGRMYNVYKANEQRFKELSTKLEEEHYDQNKRTHLANFLTADLKEEEARMRETINSYQEQIDEEQSILAKVNQEIKHLEKDGQLSELHHQFEIEKNQIEAYAMDYMSLMYIKNLIEAHIKAIKDERLPIVVEEARSIFENITKGRYIDVMYDNNVIKVKHSNGQIFDPSEISQSTKELLYISLRISLIKALKSYYQLPVIIDDAFVHFDEARTKTILNYFRTNIDDQVLFFTCKLEKSIPSQDTIILKEKIRR</sequence>
<dbReference type="InterPro" id="IPR038734">
    <property type="entry name" value="YhaN_AAA"/>
</dbReference>
<accession>A0A6V7RLL4</accession>
<name>A0A6V7RLL4_9BACL</name>
<keyword evidence="2" id="KW-0472">Membrane</keyword>
<evidence type="ECO:0000259" key="3">
    <source>
        <dbReference type="Pfam" id="PF13514"/>
    </source>
</evidence>
<feature type="coiled-coil region" evidence="1">
    <location>
        <begin position="287"/>
        <end position="355"/>
    </location>
</feature>
<dbReference type="Pfam" id="PF13514">
    <property type="entry name" value="AAA_27"/>
    <property type="match status" value="1"/>
</dbReference>
<comment type="caution">
    <text evidence="4">The sequence shown here is derived from an EMBL/GenBank/DDBJ whole genome shotgun (WGS) entry which is preliminary data.</text>
</comment>
<feature type="coiled-coil region" evidence="1">
    <location>
        <begin position="389"/>
        <end position="456"/>
    </location>
</feature>
<feature type="domain" description="YhaN AAA" evidence="3">
    <location>
        <begin position="1"/>
        <end position="203"/>
    </location>
</feature>
<dbReference type="EMBL" id="CAJEWE010000010">
    <property type="protein sequence ID" value="CAD2078474.1"/>
    <property type="molecule type" value="Genomic_DNA"/>
</dbReference>
<feature type="coiled-coil region" evidence="1">
    <location>
        <begin position="761"/>
        <end position="806"/>
    </location>
</feature>
<protein>
    <recommendedName>
        <fullName evidence="3">YhaN AAA domain-containing protein</fullName>
    </recommendedName>
</protein>
<feature type="transmembrane region" description="Helical" evidence="2">
    <location>
        <begin position="466"/>
        <end position="484"/>
    </location>
</feature>
<feature type="transmembrane region" description="Helical" evidence="2">
    <location>
        <begin position="490"/>
        <end position="508"/>
    </location>
</feature>
<dbReference type="RefSeq" id="WP_186088336.1">
    <property type="nucleotide sequence ID" value="NZ_BMDB01000001.1"/>
</dbReference>
<dbReference type="Proteomes" id="UP000521032">
    <property type="component" value="Unassembled WGS sequence"/>
</dbReference>
<dbReference type="AlphaFoldDB" id="A0A6V7RLL4"/>
<evidence type="ECO:0000256" key="2">
    <source>
        <dbReference type="SAM" id="Phobius"/>
    </source>
</evidence>
<evidence type="ECO:0000313" key="5">
    <source>
        <dbReference type="Proteomes" id="UP000521032"/>
    </source>
</evidence>
<evidence type="ECO:0000256" key="1">
    <source>
        <dbReference type="SAM" id="Coils"/>
    </source>
</evidence>
<dbReference type="SUPFAM" id="SSF52540">
    <property type="entry name" value="P-loop containing nucleoside triphosphate hydrolases"/>
    <property type="match status" value="1"/>
</dbReference>
<evidence type="ECO:0000313" key="4">
    <source>
        <dbReference type="EMBL" id="CAD2078474.1"/>
    </source>
</evidence>
<reference evidence="4 5" key="1">
    <citation type="submission" date="2020-07" db="EMBL/GenBank/DDBJ databases">
        <authorList>
            <person name="Criscuolo A."/>
        </authorList>
    </citation>
    <scope>NUCLEOTIDE SEQUENCE [LARGE SCALE GENOMIC DNA]</scope>
    <source>
        <strain evidence="5">CIP 111030</strain>
    </source>
</reference>
<keyword evidence="5" id="KW-1185">Reference proteome</keyword>
<feature type="coiled-coil region" evidence="1">
    <location>
        <begin position="186"/>
        <end position="216"/>
    </location>
</feature>
<dbReference type="PANTHER" id="PTHR41259">
    <property type="entry name" value="DOUBLE-STRAND BREAK REPAIR RAD50 ATPASE, PUTATIVE-RELATED"/>
    <property type="match status" value="1"/>
</dbReference>
<keyword evidence="2" id="KW-0812">Transmembrane</keyword>
<keyword evidence="1" id="KW-0175">Coiled coil</keyword>
<dbReference type="InterPro" id="IPR027417">
    <property type="entry name" value="P-loop_NTPase"/>
</dbReference>
<feature type="coiled-coil region" evidence="1">
    <location>
        <begin position="618"/>
        <end position="645"/>
    </location>
</feature>
<dbReference type="Gene3D" id="3.40.50.300">
    <property type="entry name" value="P-loop containing nucleotide triphosphate hydrolases"/>
    <property type="match status" value="2"/>
</dbReference>